<comment type="subunit">
    <text evidence="11">Forms a complex with SecF. Part of the essential Sec protein translocation apparatus which comprises SecA, SecYEG and auxiliary proteins SecDF-YajC and YidC.</text>
</comment>
<keyword evidence="5 11" id="KW-0653">Protein transport</keyword>
<dbReference type="GO" id="GO:0065002">
    <property type="term" value="P:intracellular protein transmembrane transport"/>
    <property type="evidence" value="ECO:0007669"/>
    <property type="project" value="UniProtKB-UniRule"/>
</dbReference>
<evidence type="ECO:0000256" key="4">
    <source>
        <dbReference type="ARBA" id="ARBA00022692"/>
    </source>
</evidence>
<evidence type="ECO:0000256" key="8">
    <source>
        <dbReference type="ARBA" id="ARBA00023136"/>
    </source>
</evidence>
<dbReference type="InterPro" id="IPR054384">
    <property type="entry name" value="SecDF_P1_head"/>
</dbReference>
<keyword evidence="11" id="KW-0997">Cell inner membrane</keyword>
<dbReference type="NCBIfam" id="TIGR01129">
    <property type="entry name" value="secD"/>
    <property type="match status" value="1"/>
</dbReference>
<keyword evidence="7 11" id="KW-0811">Translocation</keyword>
<dbReference type="HOGENOM" id="CLU_007894_4_3_6"/>
<evidence type="ECO:0000256" key="7">
    <source>
        <dbReference type="ARBA" id="ARBA00023010"/>
    </source>
</evidence>
<evidence type="ECO:0000259" key="15">
    <source>
        <dbReference type="Pfam" id="PF22599"/>
    </source>
</evidence>
<dbReference type="InterPro" id="IPR005791">
    <property type="entry name" value="SecD"/>
</dbReference>
<protein>
    <recommendedName>
        <fullName evidence="10 11">Protein translocase subunit SecD</fullName>
    </recommendedName>
</protein>
<dbReference type="Proteomes" id="UP000001844">
    <property type="component" value="Chromosome"/>
</dbReference>
<evidence type="ECO:0000313" key="16">
    <source>
        <dbReference type="EMBL" id="ADE15447.1"/>
    </source>
</evidence>
<dbReference type="InterPro" id="IPR022646">
    <property type="entry name" value="SecD/SecF_CS"/>
</dbReference>
<feature type="domain" description="SecDF P1 head subdomain" evidence="15">
    <location>
        <begin position="306"/>
        <end position="435"/>
    </location>
</feature>
<feature type="transmembrane region" description="Helical" evidence="11">
    <location>
        <begin position="507"/>
        <end position="528"/>
    </location>
</feature>
<dbReference type="Pfam" id="PF21760">
    <property type="entry name" value="SecD_1st"/>
    <property type="match status" value="1"/>
</dbReference>
<accession>D5BV97</accession>
<dbReference type="KEGG" id="nhl:Nhal_2359"/>
<evidence type="ECO:0000256" key="1">
    <source>
        <dbReference type="ARBA" id="ARBA00004651"/>
    </source>
</evidence>
<sequence>MNRYPLWKNLLVLVVVLVGILYAAPNLFGDTPALQISATRGASLEPEILTRVEQLLKERGLDYQSVRLEDQRLLVRLRQAETQLKAQDALREELGSDYSIALHLAPATPSWLRTIGGLPMNLGLDLRGGVHFLMEVDMEAAVQQAEERYVEDLRSLLRENRLRYLSIGRLGAGGVEIKFRNTEQRDQAETLIHDEYFDLLLQPVEEGGSPRLEITLSEEEKREIQRLALQQNITTLRNRINELGVAEPTIQQQGRNRIVVQLPGVQDTARAKEILGATATLEFRLVDVTHEVQRAVEGRVPAGSRLYYERGGAPILLKKRVILTGDHIIDAASGIDQQSGSPAVFVTLDGQGARLFSKVTGENIGKPMAVVFIETKTETRMEEGESVKLHRRVPEVINVATIRDQLSKRFQITGLDSTEEARNLALLLRAGALAAPIDIIEERTIGPSLGQDNIEKGFQSVLIGFALVLVFMALYYRVFGLIADLALTVNLVLLVSLLSLLQATLTLPGIAGIVLTVGMAVDANVLIFQRIREELRNGNSPQASIEAGYANALSTIADANITTLIAAIVLFGFGTGPIKGFAVTLSLGILTSMFTAIIGTRAVINLIYGGRRKVRLAI</sequence>
<organism evidence="16 17">
    <name type="scientific">Nitrosococcus halophilus (strain Nc4)</name>
    <dbReference type="NCBI Taxonomy" id="472759"/>
    <lineage>
        <taxon>Bacteria</taxon>
        <taxon>Pseudomonadati</taxon>
        <taxon>Pseudomonadota</taxon>
        <taxon>Gammaproteobacteria</taxon>
        <taxon>Chromatiales</taxon>
        <taxon>Chromatiaceae</taxon>
        <taxon>Nitrosococcus</taxon>
    </lineage>
</organism>
<dbReference type="FunFam" id="3.30.1360.200:FF:000001">
    <property type="entry name" value="Protein translocase subunit SecD"/>
    <property type="match status" value="1"/>
</dbReference>
<keyword evidence="6 11" id="KW-1133">Transmembrane helix</keyword>
<dbReference type="HAMAP" id="MF_01463_B">
    <property type="entry name" value="SecD_B"/>
    <property type="match status" value="1"/>
</dbReference>
<dbReference type="Gene3D" id="3.30.70.3400">
    <property type="match status" value="2"/>
</dbReference>
<comment type="subcellular location">
    <subcellularLocation>
        <location evidence="11">Cell inner membrane</location>
        <topology evidence="11">Multi-pass membrane protein</topology>
    </subcellularLocation>
    <subcellularLocation>
        <location evidence="1">Cell membrane</location>
        <topology evidence="1">Multi-pass membrane protein</topology>
    </subcellularLocation>
</comment>
<name>D5BV97_NITHN</name>
<feature type="domain" description="Protein export membrane protein SecD/SecF C-terminal" evidence="12">
    <location>
        <begin position="437"/>
        <end position="597"/>
    </location>
</feature>
<dbReference type="InterPro" id="IPR048634">
    <property type="entry name" value="SecD_SecF_C"/>
</dbReference>
<dbReference type="FunFam" id="1.20.1640.10:FF:000004">
    <property type="entry name" value="Protein translocase subunit SecD"/>
    <property type="match status" value="1"/>
</dbReference>
<dbReference type="GO" id="GO:0043952">
    <property type="term" value="P:protein transport by the Sec complex"/>
    <property type="evidence" value="ECO:0007669"/>
    <property type="project" value="UniProtKB-UniRule"/>
</dbReference>
<dbReference type="RefSeq" id="WP_013033308.1">
    <property type="nucleotide sequence ID" value="NC_013960.1"/>
</dbReference>
<dbReference type="InterPro" id="IPR022813">
    <property type="entry name" value="SecD/SecF_arch_bac"/>
</dbReference>
<keyword evidence="4 11" id="KW-0812">Transmembrane</keyword>
<dbReference type="eggNOG" id="COG0342">
    <property type="taxonomic scope" value="Bacteria"/>
</dbReference>
<feature type="transmembrane region" description="Helical" evidence="11">
    <location>
        <begin position="457"/>
        <end position="476"/>
    </location>
</feature>
<feature type="domain" description="Protein translocase subunit SecDF P1" evidence="14">
    <location>
        <begin position="229"/>
        <end position="287"/>
    </location>
</feature>
<dbReference type="AlphaFoldDB" id="D5BV97"/>
<dbReference type="Pfam" id="PF02355">
    <property type="entry name" value="SecD_SecF_C"/>
    <property type="match status" value="1"/>
</dbReference>
<dbReference type="GO" id="GO:0006605">
    <property type="term" value="P:protein targeting"/>
    <property type="evidence" value="ECO:0007669"/>
    <property type="project" value="UniProtKB-UniRule"/>
</dbReference>
<evidence type="ECO:0000256" key="10">
    <source>
        <dbReference type="ARBA" id="ARBA00068220"/>
    </source>
</evidence>
<keyword evidence="17" id="KW-1185">Reference proteome</keyword>
<keyword evidence="8 11" id="KW-0472">Membrane</keyword>
<dbReference type="Gene3D" id="3.30.70.260">
    <property type="match status" value="1"/>
</dbReference>
<dbReference type="PANTHER" id="PTHR30081">
    <property type="entry name" value="PROTEIN-EXPORT MEMBRANE PROTEIN SEC"/>
    <property type="match status" value="1"/>
</dbReference>
<keyword evidence="2 11" id="KW-0813">Transport</keyword>
<dbReference type="Gene3D" id="3.30.1360.200">
    <property type="match status" value="1"/>
</dbReference>
<dbReference type="EMBL" id="CP001798">
    <property type="protein sequence ID" value="ADE15447.1"/>
    <property type="molecule type" value="Genomic_DNA"/>
</dbReference>
<evidence type="ECO:0000256" key="3">
    <source>
        <dbReference type="ARBA" id="ARBA00022475"/>
    </source>
</evidence>
<evidence type="ECO:0000256" key="9">
    <source>
        <dbReference type="ARBA" id="ARBA00060774"/>
    </source>
</evidence>
<comment type="similarity">
    <text evidence="9 11">Belongs to the SecD/SecF family. SecD subfamily.</text>
</comment>
<evidence type="ECO:0000259" key="13">
    <source>
        <dbReference type="Pfam" id="PF13721"/>
    </source>
</evidence>
<dbReference type="PANTHER" id="PTHR30081:SF1">
    <property type="entry name" value="PROTEIN TRANSLOCASE SUBUNIT SECD"/>
    <property type="match status" value="1"/>
</dbReference>
<keyword evidence="3 11" id="KW-1003">Cell membrane</keyword>
<dbReference type="InterPro" id="IPR048631">
    <property type="entry name" value="SecD_1st"/>
</dbReference>
<feature type="transmembrane region" description="Helical" evidence="11">
    <location>
        <begin position="481"/>
        <end position="501"/>
    </location>
</feature>
<evidence type="ECO:0000256" key="5">
    <source>
        <dbReference type="ARBA" id="ARBA00022927"/>
    </source>
</evidence>
<dbReference type="Pfam" id="PF07549">
    <property type="entry name" value="Sec_GG"/>
    <property type="match status" value="1"/>
</dbReference>
<evidence type="ECO:0000256" key="2">
    <source>
        <dbReference type="ARBA" id="ARBA00022448"/>
    </source>
</evidence>
<dbReference type="NCBIfam" id="TIGR00916">
    <property type="entry name" value="2A0604s01"/>
    <property type="match status" value="1"/>
</dbReference>
<dbReference type="InterPro" id="IPR055344">
    <property type="entry name" value="SecD_SecF_C_bact"/>
</dbReference>
<proteinExistence type="inferred from homology"/>
<evidence type="ECO:0000259" key="14">
    <source>
        <dbReference type="Pfam" id="PF21760"/>
    </source>
</evidence>
<evidence type="ECO:0000313" key="17">
    <source>
        <dbReference type="Proteomes" id="UP000001844"/>
    </source>
</evidence>
<dbReference type="InterPro" id="IPR027398">
    <property type="entry name" value="SecD-TM"/>
</dbReference>
<reference evidence="17" key="1">
    <citation type="submission" date="2010-04" db="EMBL/GenBank/DDBJ databases">
        <title>Complete genome sequence of Nitrosococcus halophilus Nc4, a salt-adapted, aerobic obligate ammonia-oxidizing sulfur purple bacterium.</title>
        <authorList>
            <consortium name="US DOE Joint Genome Institute"/>
            <person name="Campbell M.A."/>
            <person name="Malfatti S.A."/>
            <person name="Chain P.S.G."/>
            <person name="Heidelberg J.F."/>
            <person name="Ward B.B."/>
            <person name="Klotz M.G."/>
        </authorList>
    </citation>
    <scope>NUCLEOTIDE SEQUENCE [LARGE SCALE GENOMIC DNA]</scope>
    <source>
        <strain evidence="17">Nc4</strain>
    </source>
</reference>
<feature type="transmembrane region" description="Helical" evidence="11">
    <location>
        <begin position="585"/>
        <end position="608"/>
    </location>
</feature>
<dbReference type="GO" id="GO:0005886">
    <property type="term" value="C:plasma membrane"/>
    <property type="evidence" value="ECO:0007669"/>
    <property type="project" value="UniProtKB-SubCell"/>
</dbReference>
<dbReference type="Pfam" id="PF13721">
    <property type="entry name" value="SecD-TM1"/>
    <property type="match status" value="1"/>
</dbReference>
<gene>
    <name evidence="11" type="primary">secD</name>
    <name evidence="16" type="ordered locus">Nhal_2359</name>
</gene>
<evidence type="ECO:0000256" key="6">
    <source>
        <dbReference type="ARBA" id="ARBA00022989"/>
    </source>
</evidence>
<dbReference type="FunFam" id="3.30.70.3400:FF:000003">
    <property type="entry name" value="Preprotein translocase subunit SecD"/>
    <property type="match status" value="1"/>
</dbReference>
<dbReference type="Pfam" id="PF22599">
    <property type="entry name" value="SecDF_P1_head"/>
    <property type="match status" value="1"/>
</dbReference>
<dbReference type="OrthoDB" id="9805019at2"/>
<dbReference type="SUPFAM" id="SSF82866">
    <property type="entry name" value="Multidrug efflux transporter AcrB transmembrane domain"/>
    <property type="match status" value="1"/>
</dbReference>
<evidence type="ECO:0000259" key="12">
    <source>
        <dbReference type="Pfam" id="PF02355"/>
    </source>
</evidence>
<comment type="function">
    <text evidence="11">Part of the Sec protein translocase complex. Interacts with the SecYEG preprotein conducting channel. SecDF uses the proton motive force (PMF) to complete protein translocation after the ATP-dependent function of SecA.</text>
</comment>
<comment type="caution">
    <text evidence="11">Lacks conserved residue(s) required for the propagation of feature annotation.</text>
</comment>
<dbReference type="STRING" id="472759.Nhal_2359"/>
<dbReference type="Gene3D" id="1.20.1640.10">
    <property type="entry name" value="Multidrug efflux transporter AcrB transmembrane domain"/>
    <property type="match status" value="1"/>
</dbReference>
<dbReference type="GO" id="GO:0015450">
    <property type="term" value="F:protein-transporting ATPase activity"/>
    <property type="evidence" value="ECO:0007669"/>
    <property type="project" value="InterPro"/>
</dbReference>
<feature type="transmembrane region" description="Helical" evidence="11">
    <location>
        <begin position="549"/>
        <end position="573"/>
    </location>
</feature>
<feature type="domain" description="SecD export protein N-terminal TM" evidence="13">
    <location>
        <begin position="1"/>
        <end position="102"/>
    </location>
</feature>
<evidence type="ECO:0000256" key="11">
    <source>
        <dbReference type="HAMAP-Rule" id="MF_01463"/>
    </source>
</evidence>